<organismHost>
    <name type="scientific">Homo sapiens</name>
    <name type="common">Human</name>
    <dbReference type="NCBI Taxonomy" id="9606"/>
</organismHost>
<evidence type="ECO:0000313" key="2">
    <source>
        <dbReference type="EMBL" id="AWW08453.1"/>
    </source>
</evidence>
<proteinExistence type="predicted"/>
<sequence>MRASAASGARPPRPGPRGGAGRPPRGRAPCAPVALVPGSGREPRTESVPGACDGGARLGGAGRGGWTRALPRRRPLRRPPAPLRRLCRAGGGGASKEEARVGPGKPLPPVHASPPGAGRGQEGGDAPPLRLRAGGARPGWARDPPDVLGGPRLFLLCLFLLGPDSRGGRLFRRRGRVLLRFRLLGRGRRCPGRETRGNLPRPPRCFWAAGAEEVCPEDAPRGDFRGRPRGRPHALPAHLGGL</sequence>
<accession>A0A2Z4H155</accession>
<protein>
    <submittedName>
        <fullName evidence="2">Uncharacterized protein</fullName>
    </submittedName>
</protein>
<feature type="compositionally biased region" description="Low complexity" evidence="1">
    <location>
        <begin position="1"/>
        <end position="10"/>
    </location>
</feature>
<feature type="compositionally biased region" description="Gly residues" evidence="1">
    <location>
        <begin position="52"/>
        <end position="65"/>
    </location>
</feature>
<name>A0A2Z4H155_HHV1</name>
<evidence type="ECO:0000256" key="1">
    <source>
        <dbReference type="SAM" id="MobiDB-lite"/>
    </source>
</evidence>
<organism evidence="2">
    <name type="scientific">Human herpesvirus 1</name>
    <name type="common">HHV-1</name>
    <name type="synonym">Human herpes simplex virus 1</name>
    <dbReference type="NCBI Taxonomy" id="10298"/>
    <lineage>
        <taxon>Viruses</taxon>
        <taxon>Duplodnaviria</taxon>
        <taxon>Heunggongvirae</taxon>
        <taxon>Peploviricota</taxon>
        <taxon>Herviviricetes</taxon>
        <taxon>Herpesvirales</taxon>
        <taxon>Orthoherpesviridae</taxon>
        <taxon>Alphaherpesvirinae</taxon>
        <taxon>Simplexvirus</taxon>
        <taxon>Simplexvirus humanalpha1</taxon>
    </lineage>
</organism>
<reference evidence="2" key="1">
    <citation type="journal article" date="2018" name="MSphere">
        <title>Ultrasensitive Capture of Human Herpes Simplex Virus Genomes Directly from Clinical Samples Reveals Extraordinarily Limited Evolution in Cell Culture.</title>
        <authorList>
            <person name="Greninger A.L."/>
            <person name="Roychoudhury P."/>
            <person name="Xie H."/>
            <person name="Casto A."/>
            <person name="Cent A."/>
            <person name="Pepper G."/>
            <person name="Koelle D.M."/>
            <person name="Huang M.L."/>
            <person name="Wald A."/>
            <person name="Johnston C."/>
            <person name="Jerome K.R."/>
        </authorList>
    </citation>
    <scope>NUCLEOTIDE SEQUENCE</scope>
    <source>
        <strain evidence="2">2009-25575</strain>
    </source>
</reference>
<dbReference type="EMBL" id="MG999845">
    <property type="protein sequence ID" value="AWW08453.1"/>
    <property type="molecule type" value="Genomic_DNA"/>
</dbReference>
<feature type="region of interest" description="Disordered" evidence="1">
    <location>
        <begin position="218"/>
        <end position="242"/>
    </location>
</feature>
<feature type="region of interest" description="Disordered" evidence="1">
    <location>
        <begin position="1"/>
        <end position="139"/>
    </location>
</feature>